<sequence>MSTPSTTRDAVIIERVAQHLTNTWIDFDVDEATGLVTVAAEALRASDGTSHFRPLMVDAMSASSTVRYADEVLDAIVDWVTQEHSAARTAERLGL</sequence>
<comment type="caution">
    <text evidence="1">The sequence shown here is derived from an EMBL/GenBank/DDBJ whole genome shotgun (WGS) entry which is preliminary data.</text>
</comment>
<reference evidence="1 2" key="1">
    <citation type="submission" date="2019-04" db="EMBL/GenBank/DDBJ databases">
        <title>Three New Species of Nocardioides, Nocardioides euryhalodurans sp. nov., Nocardioides seonyuensis sp. nov. and Nocardioides eburneoflavus sp. nov. Isolated from Soil.</title>
        <authorList>
            <person name="Roh S.G."/>
            <person name="Lee C."/>
            <person name="Kim M.-K."/>
            <person name="Kim S.B."/>
        </authorList>
    </citation>
    <scope>NUCLEOTIDE SEQUENCE [LARGE SCALE GENOMIC DNA]</scope>
    <source>
        <strain evidence="1 2">MMS17-SY213</strain>
    </source>
</reference>
<name>A0A4Z1BSE4_9ACTN</name>
<dbReference type="AlphaFoldDB" id="A0A4Z1BSE4"/>
<evidence type="ECO:0000313" key="2">
    <source>
        <dbReference type="Proteomes" id="UP000297496"/>
    </source>
</evidence>
<protein>
    <submittedName>
        <fullName evidence="1">Uncharacterized protein</fullName>
    </submittedName>
</protein>
<dbReference type="RefSeq" id="WP_135838748.1">
    <property type="nucleotide sequence ID" value="NZ_SRRO01000001.1"/>
</dbReference>
<accession>A0A4Z1BSE4</accession>
<dbReference type="EMBL" id="SRRO01000001">
    <property type="protein sequence ID" value="TGN64221.1"/>
    <property type="molecule type" value="Genomic_DNA"/>
</dbReference>
<keyword evidence="2" id="KW-1185">Reference proteome</keyword>
<evidence type="ECO:0000313" key="1">
    <source>
        <dbReference type="EMBL" id="TGN64221.1"/>
    </source>
</evidence>
<proteinExistence type="predicted"/>
<gene>
    <name evidence="1" type="ORF">EXE59_09845</name>
</gene>
<organism evidence="1 2">
    <name type="scientific">Nocardioides eburneiflavus</name>
    <dbReference type="NCBI Taxonomy" id="2518372"/>
    <lineage>
        <taxon>Bacteria</taxon>
        <taxon>Bacillati</taxon>
        <taxon>Actinomycetota</taxon>
        <taxon>Actinomycetes</taxon>
        <taxon>Propionibacteriales</taxon>
        <taxon>Nocardioidaceae</taxon>
        <taxon>Nocardioides</taxon>
    </lineage>
</organism>
<dbReference type="Proteomes" id="UP000297496">
    <property type="component" value="Unassembled WGS sequence"/>
</dbReference>